<organism evidence="7 8">
    <name type="scientific">Vigna mungo</name>
    <name type="common">Black gram</name>
    <name type="synonym">Phaseolus mungo</name>
    <dbReference type="NCBI Taxonomy" id="3915"/>
    <lineage>
        <taxon>Eukaryota</taxon>
        <taxon>Viridiplantae</taxon>
        <taxon>Streptophyta</taxon>
        <taxon>Embryophyta</taxon>
        <taxon>Tracheophyta</taxon>
        <taxon>Spermatophyta</taxon>
        <taxon>Magnoliopsida</taxon>
        <taxon>eudicotyledons</taxon>
        <taxon>Gunneridae</taxon>
        <taxon>Pentapetalae</taxon>
        <taxon>rosids</taxon>
        <taxon>fabids</taxon>
        <taxon>Fabales</taxon>
        <taxon>Fabaceae</taxon>
        <taxon>Papilionoideae</taxon>
        <taxon>50 kb inversion clade</taxon>
        <taxon>NPAAA clade</taxon>
        <taxon>indigoferoid/millettioid clade</taxon>
        <taxon>Phaseoleae</taxon>
        <taxon>Vigna</taxon>
    </lineage>
</organism>
<feature type="domain" description="Response regulatory" evidence="6">
    <location>
        <begin position="17"/>
        <end position="133"/>
    </location>
</feature>
<dbReference type="PROSITE" id="PS50110">
    <property type="entry name" value="RESPONSE_REGULATORY"/>
    <property type="match status" value="1"/>
</dbReference>
<dbReference type="AlphaFoldDB" id="A0AAQ3SA04"/>
<evidence type="ECO:0000313" key="7">
    <source>
        <dbReference type="EMBL" id="WVZ21933.1"/>
    </source>
</evidence>
<dbReference type="GO" id="GO:0009736">
    <property type="term" value="P:cytokinin-activated signaling pathway"/>
    <property type="evidence" value="ECO:0007669"/>
    <property type="project" value="InterPro"/>
</dbReference>
<dbReference type="InterPro" id="IPR011006">
    <property type="entry name" value="CheY-like_superfamily"/>
</dbReference>
<dbReference type="PANTHER" id="PTHR43874:SF206">
    <property type="entry name" value="RESPONSE REGULATOR RECEIVER DOMAIN PROTEIN"/>
    <property type="match status" value="1"/>
</dbReference>
<evidence type="ECO:0000256" key="1">
    <source>
        <dbReference type="ARBA" id="ARBA00023012"/>
    </source>
</evidence>
<gene>
    <name evidence="7" type="ORF">V8G54_000477</name>
</gene>
<keyword evidence="8" id="KW-1185">Reference proteome</keyword>
<dbReference type="InterPro" id="IPR045279">
    <property type="entry name" value="ARR-like"/>
</dbReference>
<sequence length="186" mass="21664">MAGTSFSTIDKFPPKLNILVIDTDPEALELIEKKCKEKSHQVVKCSESSRAVDVLLKKEIDIHLILMELHMPMMNGFAFLQFLNKEEFDIPFVMMSMDFTWFSMTKAFQLGAMEYFMKPLDERLDLLQPFLRHYCARRNNLKDDETSDEEAKVDDILDKKDDILDKKDDTLDKKDDTLDKKDGTLV</sequence>
<dbReference type="SUPFAM" id="SSF52172">
    <property type="entry name" value="CheY-like"/>
    <property type="match status" value="1"/>
</dbReference>
<dbReference type="EMBL" id="CP144700">
    <property type="protein sequence ID" value="WVZ21933.1"/>
    <property type="molecule type" value="Genomic_DNA"/>
</dbReference>
<dbReference type="Proteomes" id="UP001374535">
    <property type="component" value="Chromosome 1"/>
</dbReference>
<dbReference type="GO" id="GO:0000160">
    <property type="term" value="P:phosphorelay signal transduction system"/>
    <property type="evidence" value="ECO:0007669"/>
    <property type="project" value="UniProtKB-KW"/>
</dbReference>
<evidence type="ECO:0000259" key="6">
    <source>
        <dbReference type="PROSITE" id="PS50110"/>
    </source>
</evidence>
<evidence type="ECO:0000256" key="3">
    <source>
        <dbReference type="ARBA" id="ARBA00023163"/>
    </source>
</evidence>
<keyword evidence="3" id="KW-0804">Transcription</keyword>
<dbReference type="Gene3D" id="3.40.50.2300">
    <property type="match status" value="1"/>
</dbReference>
<evidence type="ECO:0000256" key="5">
    <source>
        <dbReference type="SAM" id="MobiDB-lite"/>
    </source>
</evidence>
<keyword evidence="1" id="KW-0902">Two-component regulatory system</keyword>
<dbReference type="PANTHER" id="PTHR43874">
    <property type="entry name" value="TWO-COMPONENT RESPONSE REGULATOR"/>
    <property type="match status" value="1"/>
</dbReference>
<feature type="region of interest" description="Disordered" evidence="5">
    <location>
        <begin position="167"/>
        <end position="186"/>
    </location>
</feature>
<dbReference type="InterPro" id="IPR001789">
    <property type="entry name" value="Sig_transdc_resp-reg_receiver"/>
</dbReference>
<evidence type="ECO:0000256" key="2">
    <source>
        <dbReference type="ARBA" id="ARBA00023015"/>
    </source>
</evidence>
<dbReference type="SMART" id="SM00448">
    <property type="entry name" value="REC"/>
    <property type="match status" value="1"/>
</dbReference>
<protein>
    <recommendedName>
        <fullName evidence="6">Response regulatory domain-containing protein</fullName>
    </recommendedName>
</protein>
<name>A0AAQ3SA04_VIGMU</name>
<evidence type="ECO:0000256" key="4">
    <source>
        <dbReference type="PROSITE-ProRule" id="PRU00169"/>
    </source>
</evidence>
<comment type="caution">
    <text evidence="4">Lacks conserved residue(s) required for the propagation of feature annotation.</text>
</comment>
<evidence type="ECO:0000313" key="8">
    <source>
        <dbReference type="Proteomes" id="UP001374535"/>
    </source>
</evidence>
<accession>A0AAQ3SA04</accession>
<reference evidence="7 8" key="1">
    <citation type="journal article" date="2023" name="Life. Sci Alliance">
        <title>Evolutionary insights into 3D genome organization and epigenetic landscape of Vigna mungo.</title>
        <authorList>
            <person name="Junaid A."/>
            <person name="Singh B."/>
            <person name="Bhatia S."/>
        </authorList>
    </citation>
    <scope>NUCLEOTIDE SEQUENCE [LARGE SCALE GENOMIC DNA]</scope>
    <source>
        <strain evidence="7">Urdbean</strain>
    </source>
</reference>
<dbReference type="Pfam" id="PF00072">
    <property type="entry name" value="Response_reg"/>
    <property type="match status" value="1"/>
</dbReference>
<proteinExistence type="predicted"/>
<keyword evidence="2" id="KW-0805">Transcription regulation</keyword>